<protein>
    <recommendedName>
        <fullName evidence="5">Transmembrane protein</fullName>
    </recommendedName>
</protein>
<feature type="chain" id="PRO_5035809885" description="Transmembrane protein" evidence="2">
    <location>
        <begin position="18"/>
        <end position="480"/>
    </location>
</feature>
<feature type="transmembrane region" description="Helical" evidence="1">
    <location>
        <begin position="399"/>
        <end position="420"/>
    </location>
</feature>
<sequence>MIEQFLLSLILSMGVRCNQYEFKIEIGQLETVLELNNATNVTMSEESDQEFCWIEDEKVLLQTTSLMNYQDLDIMNKYYFILATKNDLWVLMNDMILTQLTHNGTIIQQKKVEGNYTQFKGYYNEKSENPIFLVDYQLLNDTQITFYHGVIKTYDGFLFVINKFIYVYDLQNKTNKYFGSIDISKFQNIIDFDIKKIDDKKYYFYLMDQHLGLNVLKLLLKQNNINSKIIYSELNPFQNPKSFFCNEYYSCFGLYYNDVYKIMNFRINFMDNSISVGEILQQENKIIKIINVGDMMFIQSKNNHKVYLYNSNEIQNIQILGLQQISVVNSSLIYMITNTKLIKLQLSRTHPKILCFCDDTEVCPLIYDYGINFRDKTKIINLKFTIEFQTSLEDQMNDVLIIIFSIVSLFGIILLIFWIYSLKAQIQLLEEKINQGYQFMQKNKLPIFHTLENLAFTFRGAETLSKRIQQQESQEIQEMY</sequence>
<keyword evidence="2" id="KW-0732">Signal</keyword>
<evidence type="ECO:0008006" key="5">
    <source>
        <dbReference type="Google" id="ProtNLM"/>
    </source>
</evidence>
<evidence type="ECO:0000313" key="3">
    <source>
        <dbReference type="EMBL" id="CAD8045216.1"/>
    </source>
</evidence>
<accession>A0A8S1JY63</accession>
<dbReference type="OMA" id="CWIEDEK"/>
<feature type="signal peptide" evidence="2">
    <location>
        <begin position="1"/>
        <end position="17"/>
    </location>
</feature>
<evidence type="ECO:0000256" key="1">
    <source>
        <dbReference type="SAM" id="Phobius"/>
    </source>
</evidence>
<keyword evidence="1" id="KW-0472">Membrane</keyword>
<keyword evidence="4" id="KW-1185">Reference proteome</keyword>
<dbReference type="EMBL" id="CAJJDM010000006">
    <property type="protein sequence ID" value="CAD8045216.1"/>
    <property type="molecule type" value="Genomic_DNA"/>
</dbReference>
<dbReference type="AlphaFoldDB" id="A0A8S1JY63"/>
<name>A0A8S1JY63_PARPR</name>
<keyword evidence="1" id="KW-0812">Transmembrane</keyword>
<evidence type="ECO:0000313" key="4">
    <source>
        <dbReference type="Proteomes" id="UP000688137"/>
    </source>
</evidence>
<evidence type="ECO:0000256" key="2">
    <source>
        <dbReference type="SAM" id="SignalP"/>
    </source>
</evidence>
<comment type="caution">
    <text evidence="3">The sequence shown here is derived from an EMBL/GenBank/DDBJ whole genome shotgun (WGS) entry which is preliminary data.</text>
</comment>
<reference evidence="3" key="1">
    <citation type="submission" date="2021-01" db="EMBL/GenBank/DDBJ databases">
        <authorList>
            <consortium name="Genoscope - CEA"/>
            <person name="William W."/>
        </authorList>
    </citation>
    <scope>NUCLEOTIDE SEQUENCE</scope>
</reference>
<dbReference type="Proteomes" id="UP000688137">
    <property type="component" value="Unassembled WGS sequence"/>
</dbReference>
<gene>
    <name evidence="3" type="ORF">PPRIM_AZ9-3.1.T0090242</name>
</gene>
<keyword evidence="1" id="KW-1133">Transmembrane helix</keyword>
<organism evidence="3 4">
    <name type="scientific">Paramecium primaurelia</name>
    <dbReference type="NCBI Taxonomy" id="5886"/>
    <lineage>
        <taxon>Eukaryota</taxon>
        <taxon>Sar</taxon>
        <taxon>Alveolata</taxon>
        <taxon>Ciliophora</taxon>
        <taxon>Intramacronucleata</taxon>
        <taxon>Oligohymenophorea</taxon>
        <taxon>Peniculida</taxon>
        <taxon>Parameciidae</taxon>
        <taxon>Paramecium</taxon>
    </lineage>
</organism>
<proteinExistence type="predicted"/>